<keyword evidence="2" id="KW-0547">Nucleotide-binding</keyword>
<feature type="transmembrane region" description="Helical" evidence="8">
    <location>
        <begin position="1431"/>
        <end position="1451"/>
    </location>
</feature>
<evidence type="ECO:0000256" key="6">
    <source>
        <dbReference type="ARBA" id="ARBA00023010"/>
    </source>
</evidence>
<dbReference type="InterPro" id="IPR014018">
    <property type="entry name" value="SecA_motor_DEAD"/>
</dbReference>
<keyword evidence="11" id="KW-1185">Reference proteome</keyword>
<proteinExistence type="predicted"/>
<dbReference type="InterPro" id="IPR027417">
    <property type="entry name" value="P-loop_NTPase"/>
</dbReference>
<feature type="domain" description="SecA family profile" evidence="9">
    <location>
        <begin position="362"/>
        <end position="988"/>
    </location>
</feature>
<keyword evidence="6" id="KW-0811">Translocation</keyword>
<evidence type="ECO:0000313" key="10">
    <source>
        <dbReference type="EMBL" id="KAK8870914.1"/>
    </source>
</evidence>
<keyword evidence="8" id="KW-0812">Transmembrane</keyword>
<dbReference type="EMBL" id="JAPFFF010000014">
    <property type="protein sequence ID" value="KAK8870914.1"/>
    <property type="molecule type" value="Genomic_DNA"/>
</dbReference>
<sequence length="1503" mass="176296">MPILDPVLQFQLCQLEQNNNPKSKVRFLKKYLNIASKYIFKSSDTIKAYIQFKIDLRKNISDLKGYFKSENIENEIKNDNIPNFYTFVHDLIKGEDESKEKDGDFVSIKTFKSRLTFFQPFVDFPEERSWYLNDYPIAILCLRLDNLIDKHIYLIELEIDLMAAVGFTLVLCIRHNDWYLDFKPSYLSYILLKHHFSEIHINYNGSGNQKGDIFSGILNNYDKYDGYFYLYSQYLSENKDGKLYPIFTELKKKPRFKLIYFGDSIKQSLKIEKCENVSTIKYCNDGFAKDKIRIFLFDVPIYNDDDDINNLIPVDFALPGKNYSVGFIKKDDFLYWKKERVQIGYKKYVDFGDIHYINPDLFVIHTMYLGKVKSNEMYTINKIIRKTNEKYQEKQFEVFKKEFFITLFTESKAKKLLSYVLYAFKKNKEKFRFLKSQVFVAYKAIDFCVQHRFNKNTSGFVYEVATGEGKSSIVMLIAAVLALFGQTVHVVTSNIILANRDYNEYCDFFSKLGLKSVVLVHKNEIPTKFDDDIKEEHYSNEYFRDDLFKNSMEMNFYACGIASDKGKADIIFSNLINFESMYLYMTEKYPARVKKYYKKSSLVIDEADLILIDELANGTILSRPMKSNSEEILSYIYKCRCKSKKTKAEKIHSKIIAKWPECTDIKPKDIEIMFQEIDMVNEDQDFVVEKKYVLAPVIADAKEKNPCLIEKEVVPFNFDHTGILERNKEFNGYIQQFIALKERKIKKNIKENEILLVKDISMNYLYISHPIYIGFYNNVCGLTGTIGKKSDKEIFQKHYHLKTMKIPKENPNRRYEFPTILCSDEKERNEKIVNEIMAFHLKGNPVLVIFFSPADIDVVKKGIESHKDFKSHKVKIGVYNGKDDKIKPDRSAGEEGAISLGTNVCGRGTHIEVGKKSLHVIVSFFTNNTRAMNQAFGRTSRQNNFGTVRTICLFKEYISEIIQMNKKDRENSLKILKNVNNTQNDFINSFRKTRKWIFDININSQKIPTEDIKTMRSTLLNVNRINAYSFSFPLGMKYKTFLQIQAQKIFSLYNCPNSKYTWMLFQQYIREMILESWSLFLNRTERKYQNLPQNKKKNYADYLNKKYAKFKLELEKYFPNDKNKLDIVQTFMHIFTKVDEDYRDIILPTYELMMPKDETEVNKTIQKPKMSMIKLGFRPYKLHFRSGSKIYALFHDQPKISYIEDPELKYQRRGSPFLSITEKIDNIFNSIYNFFSTLIGDKIGFKFFMRRTLGGCEFGICYDFDIEFDDSELKELKNCLIDKEPLFVFSISVKSMAPFLAGVLIFFLLYLANLARQIADFVKTIPRFSIKLAKNTVIALAKCFAKKGFDKFEDKIVGNLCDYLKDLLESQIEKFKYTKNSYYLLFKMLSDLLIDQIPNAAEKIYDGISPKIKINTKTTFGKIASNGMVHIFKIGFLVVLCLASFMINFQINKSIKYSNSKVASEFTKGENYKDKEKVDNYVKKNEKILNSQIPEVEQLDVRT</sequence>
<dbReference type="PANTHER" id="PTHR30612:SF0">
    <property type="entry name" value="CHLOROPLAST PROTEIN-TRANSPORTING ATPASE"/>
    <property type="match status" value="1"/>
</dbReference>
<dbReference type="SUPFAM" id="SSF52540">
    <property type="entry name" value="P-loop containing nucleoside triphosphate hydrolases"/>
    <property type="match status" value="2"/>
</dbReference>
<evidence type="ECO:0000256" key="7">
    <source>
        <dbReference type="ARBA" id="ARBA00023136"/>
    </source>
</evidence>
<reference evidence="10 11" key="1">
    <citation type="submission" date="2024-04" db="EMBL/GenBank/DDBJ databases">
        <title>Tritrichomonas musculus Genome.</title>
        <authorList>
            <person name="Alves-Ferreira E."/>
            <person name="Grigg M."/>
            <person name="Lorenzi H."/>
            <person name="Galac M."/>
        </authorList>
    </citation>
    <scope>NUCLEOTIDE SEQUENCE [LARGE SCALE GENOMIC DNA]</scope>
    <source>
        <strain evidence="10 11">EAF2021</strain>
    </source>
</reference>
<evidence type="ECO:0000256" key="5">
    <source>
        <dbReference type="ARBA" id="ARBA00022967"/>
    </source>
</evidence>
<organism evidence="10 11">
    <name type="scientific">Tritrichomonas musculus</name>
    <dbReference type="NCBI Taxonomy" id="1915356"/>
    <lineage>
        <taxon>Eukaryota</taxon>
        <taxon>Metamonada</taxon>
        <taxon>Parabasalia</taxon>
        <taxon>Tritrichomonadida</taxon>
        <taxon>Tritrichomonadidae</taxon>
        <taxon>Tritrichomonas</taxon>
    </lineage>
</organism>
<protein>
    <recommendedName>
        <fullName evidence="9">SecA family profile domain-containing protein</fullName>
    </recommendedName>
</protein>
<keyword evidence="1" id="KW-0813">Transport</keyword>
<evidence type="ECO:0000259" key="9">
    <source>
        <dbReference type="PROSITE" id="PS51196"/>
    </source>
</evidence>
<evidence type="ECO:0000256" key="8">
    <source>
        <dbReference type="SAM" id="Phobius"/>
    </source>
</evidence>
<keyword evidence="5" id="KW-1278">Translocase</keyword>
<dbReference type="InterPro" id="IPR000185">
    <property type="entry name" value="SecA"/>
</dbReference>
<evidence type="ECO:0000256" key="4">
    <source>
        <dbReference type="ARBA" id="ARBA00022927"/>
    </source>
</evidence>
<dbReference type="PANTHER" id="PTHR30612">
    <property type="entry name" value="SECA INNER MEMBRANE COMPONENT OF SEC PROTEIN SECRETION SYSTEM"/>
    <property type="match status" value="1"/>
</dbReference>
<gene>
    <name evidence="10" type="ORF">M9Y10_008827</name>
</gene>
<dbReference type="Proteomes" id="UP001470230">
    <property type="component" value="Unassembled WGS sequence"/>
</dbReference>
<feature type="transmembrane region" description="Helical" evidence="8">
    <location>
        <begin position="1286"/>
        <end position="1311"/>
    </location>
</feature>
<evidence type="ECO:0000256" key="1">
    <source>
        <dbReference type="ARBA" id="ARBA00022448"/>
    </source>
</evidence>
<keyword evidence="8" id="KW-1133">Transmembrane helix</keyword>
<dbReference type="Pfam" id="PF07517">
    <property type="entry name" value="SecA_DEAD"/>
    <property type="match status" value="1"/>
</dbReference>
<keyword evidence="3" id="KW-0067">ATP-binding</keyword>
<name>A0ABR2J089_9EUKA</name>
<keyword evidence="7 8" id="KW-0472">Membrane</keyword>
<evidence type="ECO:0000313" key="11">
    <source>
        <dbReference type="Proteomes" id="UP001470230"/>
    </source>
</evidence>
<evidence type="ECO:0000256" key="2">
    <source>
        <dbReference type="ARBA" id="ARBA00022741"/>
    </source>
</evidence>
<evidence type="ECO:0000256" key="3">
    <source>
        <dbReference type="ARBA" id="ARBA00022840"/>
    </source>
</evidence>
<dbReference type="Gene3D" id="3.90.1440.10">
    <property type="entry name" value="SecA, preprotein cross-linking domain"/>
    <property type="match status" value="1"/>
</dbReference>
<comment type="caution">
    <text evidence="10">The sequence shown here is derived from an EMBL/GenBank/DDBJ whole genome shotgun (WGS) entry which is preliminary data.</text>
</comment>
<dbReference type="InterPro" id="IPR011115">
    <property type="entry name" value="SecA_DEAD"/>
</dbReference>
<keyword evidence="4" id="KW-0653">Protein transport</keyword>
<accession>A0ABR2J089</accession>
<dbReference type="Gene3D" id="3.40.50.300">
    <property type="entry name" value="P-loop containing nucleotide triphosphate hydrolases"/>
    <property type="match status" value="2"/>
</dbReference>
<dbReference type="PROSITE" id="PS51196">
    <property type="entry name" value="SECA_MOTOR_DEAD"/>
    <property type="match status" value="1"/>
</dbReference>
<dbReference type="Pfam" id="PF21090">
    <property type="entry name" value="P-loop_SecA"/>
    <property type="match status" value="1"/>
</dbReference>
<dbReference type="InterPro" id="IPR044722">
    <property type="entry name" value="SecA_SF2_C"/>
</dbReference>